<evidence type="ECO:0000256" key="4">
    <source>
        <dbReference type="ARBA" id="ARBA00023180"/>
    </source>
</evidence>
<dbReference type="OrthoDB" id="6285063at2759"/>
<dbReference type="InterPro" id="IPR000436">
    <property type="entry name" value="Sushi_SCR_CCP_dom"/>
</dbReference>
<evidence type="ECO:0000256" key="3">
    <source>
        <dbReference type="ARBA" id="ARBA00023157"/>
    </source>
</evidence>
<comment type="caution">
    <text evidence="6">The sequence shown here is derived from an EMBL/GenBank/DDBJ whole genome shotgun (WGS) entry which is preliminary data.</text>
</comment>
<dbReference type="SUPFAM" id="SSF57535">
    <property type="entry name" value="Complement control module/SCR domain"/>
    <property type="match status" value="2"/>
</dbReference>
<keyword evidence="1" id="KW-0768">Sushi</keyword>
<dbReference type="GeneID" id="36337920"/>
<keyword evidence="4" id="KW-0325">Glycoprotein</keyword>
<organism evidence="6 7">
    <name type="scientific">Echinococcus granulosus</name>
    <name type="common">Hydatid tapeworm</name>
    <dbReference type="NCBI Taxonomy" id="6210"/>
    <lineage>
        <taxon>Eukaryota</taxon>
        <taxon>Metazoa</taxon>
        <taxon>Spiralia</taxon>
        <taxon>Lophotrochozoa</taxon>
        <taxon>Platyhelminthes</taxon>
        <taxon>Cestoda</taxon>
        <taxon>Eucestoda</taxon>
        <taxon>Cyclophyllidea</taxon>
        <taxon>Taeniidae</taxon>
        <taxon>Echinococcus</taxon>
        <taxon>Echinococcus granulosus group</taxon>
    </lineage>
</organism>
<feature type="domain" description="Sushi" evidence="5">
    <location>
        <begin position="8"/>
        <end position="60"/>
    </location>
</feature>
<name>W6V8C3_ECHGR</name>
<keyword evidence="3" id="KW-1015">Disulfide bond</keyword>
<dbReference type="KEGG" id="egl:EGR_02205"/>
<evidence type="ECO:0000313" key="7">
    <source>
        <dbReference type="Proteomes" id="UP000019149"/>
    </source>
</evidence>
<dbReference type="PANTHER" id="PTHR19325:SF575">
    <property type="entry name" value="LOCOMOTION-RELATED PROTEIN HIKARU GENKI"/>
    <property type="match status" value="1"/>
</dbReference>
<keyword evidence="2" id="KW-0677">Repeat</keyword>
<evidence type="ECO:0000259" key="5">
    <source>
        <dbReference type="Pfam" id="PF00084"/>
    </source>
</evidence>
<dbReference type="Pfam" id="PF00084">
    <property type="entry name" value="Sushi"/>
    <property type="match status" value="1"/>
</dbReference>
<gene>
    <name evidence="6" type="ORF">EGR_02205</name>
</gene>
<evidence type="ECO:0000256" key="1">
    <source>
        <dbReference type="ARBA" id="ARBA00022659"/>
    </source>
</evidence>
<protein>
    <submittedName>
        <fullName evidence="6">Sushi, von Willebrand factor type A, EGF and pentraxin domain-containing protein</fullName>
    </submittedName>
</protein>
<proteinExistence type="predicted"/>
<evidence type="ECO:0000313" key="6">
    <source>
        <dbReference type="EMBL" id="EUB62764.1"/>
    </source>
</evidence>
<dbReference type="PANTHER" id="PTHR19325">
    <property type="entry name" value="COMPLEMENT COMPONENT-RELATED SUSHI DOMAIN-CONTAINING"/>
    <property type="match status" value="1"/>
</dbReference>
<accession>W6V8C3</accession>
<dbReference type="Gene3D" id="2.10.70.10">
    <property type="entry name" value="Complement Module, domain 1"/>
    <property type="match status" value="2"/>
</dbReference>
<dbReference type="CDD" id="cd00033">
    <property type="entry name" value="CCP"/>
    <property type="match status" value="1"/>
</dbReference>
<sequence length="194" mass="21822">MNGKPDGDIVAEETLLEHGVTIAVYCHSGFSLSKGKIRLDQGAFTTTTCENGKWSHKVECQPAQCTTRPPNIPNALARFYGLHHGSVVRYQCFPGYELDTNRTEAALREAASTGGLANTWPLAHDRYSVRCEYGVWKGELPACVQVFYQERKEFFFYNFINNSTNVLSWVNRSSMVATTLHEQTDYCITDPQVL</sequence>
<dbReference type="InterPro" id="IPR035976">
    <property type="entry name" value="Sushi/SCR/CCP_sf"/>
</dbReference>
<dbReference type="InterPro" id="IPR050350">
    <property type="entry name" value="Compl-Cell_Adhes-Reg"/>
</dbReference>
<dbReference type="RefSeq" id="XP_024353960.1">
    <property type="nucleotide sequence ID" value="XM_024491454.1"/>
</dbReference>
<dbReference type="CTD" id="36337920"/>
<dbReference type="Proteomes" id="UP000019149">
    <property type="component" value="Unassembled WGS sequence"/>
</dbReference>
<dbReference type="EMBL" id="APAU02000010">
    <property type="protein sequence ID" value="EUB62764.1"/>
    <property type="molecule type" value="Genomic_DNA"/>
</dbReference>
<evidence type="ECO:0000256" key="2">
    <source>
        <dbReference type="ARBA" id="ARBA00022737"/>
    </source>
</evidence>
<dbReference type="STRING" id="6210.W6V8C3"/>
<keyword evidence="7" id="KW-1185">Reference proteome</keyword>
<reference evidence="6 7" key="1">
    <citation type="journal article" date="2013" name="Nat. Genet.">
        <title>The genome of the hydatid tapeworm Echinococcus granulosus.</title>
        <authorList>
            <person name="Zheng H."/>
            <person name="Zhang W."/>
            <person name="Zhang L."/>
            <person name="Zhang Z."/>
            <person name="Li J."/>
            <person name="Lu G."/>
            <person name="Zhu Y."/>
            <person name="Wang Y."/>
            <person name="Huang Y."/>
            <person name="Liu J."/>
            <person name="Kang H."/>
            <person name="Chen J."/>
            <person name="Wang L."/>
            <person name="Chen A."/>
            <person name="Yu S."/>
            <person name="Gao Z."/>
            <person name="Jin L."/>
            <person name="Gu W."/>
            <person name="Wang Z."/>
            <person name="Zhao L."/>
            <person name="Shi B."/>
            <person name="Wen H."/>
            <person name="Lin R."/>
            <person name="Jones M.K."/>
            <person name="Brejova B."/>
            <person name="Vinar T."/>
            <person name="Zhao G."/>
            <person name="McManus D.P."/>
            <person name="Chen Z."/>
            <person name="Zhou Y."/>
            <person name="Wang S."/>
        </authorList>
    </citation>
    <scope>NUCLEOTIDE SEQUENCE [LARGE SCALE GENOMIC DNA]</scope>
</reference>
<dbReference type="AlphaFoldDB" id="W6V8C3"/>